<evidence type="ECO:0000256" key="1">
    <source>
        <dbReference type="ARBA" id="ARBA00004496"/>
    </source>
</evidence>
<dbReference type="SUPFAM" id="SSF50129">
    <property type="entry name" value="GroES-like"/>
    <property type="match status" value="1"/>
</dbReference>
<dbReference type="InterPro" id="IPR020843">
    <property type="entry name" value="ER"/>
</dbReference>
<feature type="domain" description="Enoyl reductase (ER)" evidence="7">
    <location>
        <begin position="19"/>
        <end position="327"/>
    </location>
</feature>
<dbReference type="EMBL" id="BLXT01002714">
    <property type="protein sequence ID" value="GFN96991.1"/>
    <property type="molecule type" value="Genomic_DNA"/>
</dbReference>
<dbReference type="AlphaFoldDB" id="A0AAV3ZP60"/>
<evidence type="ECO:0000256" key="3">
    <source>
        <dbReference type="ARBA" id="ARBA00022490"/>
    </source>
</evidence>
<dbReference type="SMART" id="SM00829">
    <property type="entry name" value="PKS_ER"/>
    <property type="match status" value="1"/>
</dbReference>
<protein>
    <submittedName>
        <fullName evidence="8">Quinone oxidoreductase</fullName>
    </submittedName>
</protein>
<dbReference type="GO" id="GO:0005829">
    <property type="term" value="C:cytosol"/>
    <property type="evidence" value="ECO:0007669"/>
    <property type="project" value="TreeGrafter"/>
</dbReference>
<keyword evidence="6" id="KW-0007">Acetylation</keyword>
<dbReference type="Gene3D" id="3.40.50.720">
    <property type="entry name" value="NAD(P)-binding Rossmann-like Domain"/>
    <property type="match status" value="1"/>
</dbReference>
<evidence type="ECO:0000256" key="6">
    <source>
        <dbReference type="ARBA" id="ARBA00022990"/>
    </source>
</evidence>
<dbReference type="InterPro" id="IPR013154">
    <property type="entry name" value="ADH-like_N"/>
</dbReference>
<dbReference type="SUPFAM" id="SSF51735">
    <property type="entry name" value="NAD(P)-binding Rossmann-fold domains"/>
    <property type="match status" value="1"/>
</dbReference>
<dbReference type="FunFam" id="3.90.180.10:FF:000016">
    <property type="entry name" value="Quinone oxidoreductase"/>
    <property type="match status" value="1"/>
</dbReference>
<comment type="similarity">
    <text evidence="2">Belongs to the zinc-containing alcohol dehydrogenase family. Quinone oxidoreductase subfamily.</text>
</comment>
<keyword evidence="4" id="KW-0521">NADP</keyword>
<accession>A0AAV3ZP60</accession>
<dbReference type="GO" id="GO:0070402">
    <property type="term" value="F:NADPH binding"/>
    <property type="evidence" value="ECO:0007669"/>
    <property type="project" value="TreeGrafter"/>
</dbReference>
<evidence type="ECO:0000256" key="5">
    <source>
        <dbReference type="ARBA" id="ARBA00022884"/>
    </source>
</evidence>
<sequence>MSLSAITGFQAETSCAAFGGVENLKLETNVPIPIPGKKEVLIRVSASGVNPVDTYIRSGAYAARPNLPYTPGSDAAGIVEDVGSEVNKFKKGDRVFTLRSVSGAYAEYATAEDKFVSHLSEKLSFAQGAAIGVPYYTAAKAIHIRARAKPGETMLIHGASGAVGIAAIQIGKAMGLRVVGTAGTKEGMNLVEKTGADLVFNHREEGYVQAIQAAIGNPDLILEMLSNVNLQKDLEMVAARGKIMVIGCRGPIEINPRLMMGKESSVMGVMLMCASDAEFQEMHSLLSAGQQVGWLDPKVSKVYPLGDAGTAHHDVINNQGTLGKLVLDTTK</sequence>
<proteinExistence type="inferred from homology"/>
<dbReference type="Proteomes" id="UP000735302">
    <property type="component" value="Unassembled WGS sequence"/>
</dbReference>
<dbReference type="GO" id="GO:0003730">
    <property type="term" value="F:mRNA 3'-UTR binding"/>
    <property type="evidence" value="ECO:0007669"/>
    <property type="project" value="TreeGrafter"/>
</dbReference>
<dbReference type="InterPro" id="IPR036291">
    <property type="entry name" value="NAD(P)-bd_dom_sf"/>
</dbReference>
<dbReference type="InterPro" id="IPR013149">
    <property type="entry name" value="ADH-like_C"/>
</dbReference>
<evidence type="ECO:0000256" key="4">
    <source>
        <dbReference type="ARBA" id="ARBA00022857"/>
    </source>
</evidence>
<dbReference type="PANTHER" id="PTHR44154">
    <property type="entry name" value="QUINONE OXIDOREDUCTASE"/>
    <property type="match status" value="1"/>
</dbReference>
<keyword evidence="5" id="KW-0694">RNA-binding</keyword>
<dbReference type="InterPro" id="IPR011032">
    <property type="entry name" value="GroES-like_sf"/>
</dbReference>
<gene>
    <name evidence="8" type="ORF">PoB_002349700</name>
</gene>
<evidence type="ECO:0000313" key="8">
    <source>
        <dbReference type="EMBL" id="GFN96991.1"/>
    </source>
</evidence>
<evidence type="ECO:0000259" key="7">
    <source>
        <dbReference type="SMART" id="SM00829"/>
    </source>
</evidence>
<comment type="caution">
    <text evidence="8">The sequence shown here is derived from an EMBL/GenBank/DDBJ whole genome shotgun (WGS) entry which is preliminary data.</text>
</comment>
<keyword evidence="3" id="KW-0963">Cytoplasm</keyword>
<dbReference type="Pfam" id="PF08240">
    <property type="entry name" value="ADH_N"/>
    <property type="match status" value="1"/>
</dbReference>
<evidence type="ECO:0000256" key="2">
    <source>
        <dbReference type="ARBA" id="ARBA00010371"/>
    </source>
</evidence>
<dbReference type="CDD" id="cd08253">
    <property type="entry name" value="zeta_crystallin"/>
    <property type="match status" value="1"/>
</dbReference>
<dbReference type="FunFam" id="3.40.50.720:FF:000244">
    <property type="entry name" value="quinone oxidoreductase"/>
    <property type="match status" value="1"/>
</dbReference>
<keyword evidence="9" id="KW-1185">Reference proteome</keyword>
<dbReference type="GO" id="GO:0003960">
    <property type="term" value="F:quinone reductase (NADPH) activity"/>
    <property type="evidence" value="ECO:0007669"/>
    <property type="project" value="TreeGrafter"/>
</dbReference>
<dbReference type="Gene3D" id="3.90.180.10">
    <property type="entry name" value="Medium-chain alcohol dehydrogenases, catalytic domain"/>
    <property type="match status" value="1"/>
</dbReference>
<reference evidence="8 9" key="1">
    <citation type="journal article" date="2021" name="Elife">
        <title>Chloroplast acquisition without the gene transfer in kleptoplastic sea slugs, Plakobranchus ocellatus.</title>
        <authorList>
            <person name="Maeda T."/>
            <person name="Takahashi S."/>
            <person name="Yoshida T."/>
            <person name="Shimamura S."/>
            <person name="Takaki Y."/>
            <person name="Nagai Y."/>
            <person name="Toyoda A."/>
            <person name="Suzuki Y."/>
            <person name="Arimoto A."/>
            <person name="Ishii H."/>
            <person name="Satoh N."/>
            <person name="Nishiyama T."/>
            <person name="Hasebe M."/>
            <person name="Maruyama T."/>
            <person name="Minagawa J."/>
            <person name="Obokata J."/>
            <person name="Shigenobu S."/>
        </authorList>
    </citation>
    <scope>NUCLEOTIDE SEQUENCE [LARGE SCALE GENOMIC DNA]</scope>
</reference>
<evidence type="ECO:0000313" key="9">
    <source>
        <dbReference type="Proteomes" id="UP000735302"/>
    </source>
</evidence>
<dbReference type="PANTHER" id="PTHR44154:SF1">
    <property type="entry name" value="QUINONE OXIDOREDUCTASE"/>
    <property type="match status" value="1"/>
</dbReference>
<comment type="subcellular location">
    <subcellularLocation>
        <location evidence="1">Cytoplasm</location>
    </subcellularLocation>
</comment>
<name>A0AAV3ZP60_9GAST</name>
<dbReference type="InterPro" id="IPR051603">
    <property type="entry name" value="Zinc-ADH_QOR/CCCR"/>
</dbReference>
<dbReference type="Pfam" id="PF00107">
    <property type="entry name" value="ADH_zinc_N"/>
    <property type="match status" value="1"/>
</dbReference>
<organism evidence="8 9">
    <name type="scientific">Plakobranchus ocellatus</name>
    <dbReference type="NCBI Taxonomy" id="259542"/>
    <lineage>
        <taxon>Eukaryota</taxon>
        <taxon>Metazoa</taxon>
        <taxon>Spiralia</taxon>
        <taxon>Lophotrochozoa</taxon>
        <taxon>Mollusca</taxon>
        <taxon>Gastropoda</taxon>
        <taxon>Heterobranchia</taxon>
        <taxon>Euthyneura</taxon>
        <taxon>Panpulmonata</taxon>
        <taxon>Sacoglossa</taxon>
        <taxon>Placobranchoidea</taxon>
        <taxon>Plakobranchidae</taxon>
        <taxon>Plakobranchus</taxon>
    </lineage>
</organism>